<protein>
    <submittedName>
        <fullName evidence="3">Myristoyl transferase</fullName>
    </submittedName>
</protein>
<dbReference type="InterPro" id="IPR015168">
    <property type="entry name" value="SsuA/THI5"/>
</dbReference>
<dbReference type="SUPFAM" id="SSF53850">
    <property type="entry name" value="Periplasmic binding protein-like II"/>
    <property type="match status" value="1"/>
</dbReference>
<dbReference type="AlphaFoldDB" id="A0A290Q606"/>
<dbReference type="InterPro" id="IPR027939">
    <property type="entry name" value="NMT1/THI5"/>
</dbReference>
<dbReference type="OrthoDB" id="9815602at2"/>
<dbReference type="GO" id="GO:0009228">
    <property type="term" value="P:thiamine biosynthetic process"/>
    <property type="evidence" value="ECO:0007669"/>
    <property type="project" value="InterPro"/>
</dbReference>
<dbReference type="GO" id="GO:0016740">
    <property type="term" value="F:transferase activity"/>
    <property type="evidence" value="ECO:0007669"/>
    <property type="project" value="UniProtKB-KW"/>
</dbReference>
<proteinExistence type="predicted"/>
<accession>A0A290Q606</accession>
<keyword evidence="4" id="KW-1185">Reference proteome</keyword>
<evidence type="ECO:0000313" key="4">
    <source>
        <dbReference type="Proteomes" id="UP000217265"/>
    </source>
</evidence>
<dbReference type="PANTHER" id="PTHR31528">
    <property type="entry name" value="4-AMINO-5-HYDROXYMETHYL-2-METHYLPYRIMIDINE PHOSPHATE SYNTHASE THI11-RELATED"/>
    <property type="match status" value="1"/>
</dbReference>
<dbReference type="KEGG" id="vbh:CMV30_00720"/>
<organism evidence="3 4">
    <name type="scientific">Nibricoccus aquaticus</name>
    <dbReference type="NCBI Taxonomy" id="2576891"/>
    <lineage>
        <taxon>Bacteria</taxon>
        <taxon>Pseudomonadati</taxon>
        <taxon>Verrucomicrobiota</taxon>
        <taxon>Opitutia</taxon>
        <taxon>Opitutales</taxon>
        <taxon>Opitutaceae</taxon>
        <taxon>Nibricoccus</taxon>
    </lineage>
</organism>
<feature type="domain" description="SsuA/THI5-like" evidence="2">
    <location>
        <begin position="60"/>
        <end position="261"/>
    </location>
</feature>
<dbReference type="Proteomes" id="UP000217265">
    <property type="component" value="Chromosome"/>
</dbReference>
<feature type="signal peptide" evidence="1">
    <location>
        <begin position="1"/>
        <end position="20"/>
    </location>
</feature>
<dbReference type="PANTHER" id="PTHR31528:SF3">
    <property type="entry name" value="THIAMINE BIOSYNTHESIS PROTEIN HI_0357-RELATED"/>
    <property type="match status" value="1"/>
</dbReference>
<dbReference type="EMBL" id="CP023344">
    <property type="protein sequence ID" value="ATC62610.1"/>
    <property type="molecule type" value="Genomic_DNA"/>
</dbReference>
<keyword evidence="1" id="KW-0732">Signal</keyword>
<evidence type="ECO:0000259" key="2">
    <source>
        <dbReference type="Pfam" id="PF09084"/>
    </source>
</evidence>
<feature type="chain" id="PRO_5012267857" evidence="1">
    <location>
        <begin position="21"/>
        <end position="346"/>
    </location>
</feature>
<dbReference type="RefSeq" id="WP_096054245.1">
    <property type="nucleotide sequence ID" value="NZ_CP023344.1"/>
</dbReference>
<dbReference type="Gene3D" id="3.40.190.10">
    <property type="entry name" value="Periplasmic binding protein-like II"/>
    <property type="match status" value="2"/>
</dbReference>
<sequence>MSFLRLRLASLALLSTFAFTACGKKQSAPSDSSSSTSAPSSSSTAALTKITVQLDWVAEPEHGGFYQALARGFFREENLDVTLIPGGPNAFATQKVASGQAQFAQADSTNTILAIAQGIPVINFAAVFQNDPSVLMLHSDNPVARFEDLAGKTIMARPEWAFIPYVKKKYGIEFGLIPQNFSLANFVADKNFIQQAFYIAEPFNVAKESHGTIKTKYLYPWDAGFDAYVTVIANKPWLAKNPDAARAFYRAYVRGWQDYLEGDPAPAHALMKKANPAATDDYLAFSRQMIIDEKLVIGRTATDASQIGRLSPARFQTQLTQLRDLDILKKALTVDDVLASDSPAAK</sequence>
<evidence type="ECO:0000313" key="3">
    <source>
        <dbReference type="EMBL" id="ATC62610.1"/>
    </source>
</evidence>
<dbReference type="PROSITE" id="PS51257">
    <property type="entry name" value="PROKAR_LIPOPROTEIN"/>
    <property type="match status" value="1"/>
</dbReference>
<name>A0A290Q606_9BACT</name>
<reference evidence="3 4" key="1">
    <citation type="submission" date="2017-09" db="EMBL/GenBank/DDBJ databases">
        <title>Complete genome sequence of Verrucomicrobial strain HZ-65, isolated from freshwater.</title>
        <authorList>
            <person name="Choi A."/>
        </authorList>
    </citation>
    <scope>NUCLEOTIDE SEQUENCE [LARGE SCALE GENOMIC DNA]</scope>
    <source>
        <strain evidence="3 4">HZ-65</strain>
    </source>
</reference>
<keyword evidence="3" id="KW-0808">Transferase</keyword>
<evidence type="ECO:0000256" key="1">
    <source>
        <dbReference type="SAM" id="SignalP"/>
    </source>
</evidence>
<gene>
    <name evidence="3" type="ORF">CMV30_00720</name>
</gene>
<dbReference type="Pfam" id="PF09084">
    <property type="entry name" value="NMT1"/>
    <property type="match status" value="1"/>
</dbReference>